<evidence type="ECO:0000256" key="5">
    <source>
        <dbReference type="ARBA" id="ARBA00022692"/>
    </source>
</evidence>
<keyword evidence="4" id="KW-0808">Transferase</keyword>
<dbReference type="Pfam" id="PF01762">
    <property type="entry name" value="Galactosyl_T"/>
    <property type="match status" value="1"/>
</dbReference>
<evidence type="ECO:0000256" key="9">
    <source>
        <dbReference type="ARBA" id="ARBA00023136"/>
    </source>
</evidence>
<dbReference type="STRING" id="6526.A0A2C9KG33"/>
<gene>
    <name evidence="11" type="primary">106072312</name>
</gene>
<keyword evidence="3 10" id="KW-0328">Glycosyltransferase</keyword>
<dbReference type="VEuPathDB" id="VectorBase:BGLAX_027307"/>
<dbReference type="EnsemblMetazoa" id="BGLB019085-RA">
    <property type="protein sequence ID" value="BGLB019085-PA"/>
    <property type="gene ID" value="BGLB019085"/>
</dbReference>
<keyword evidence="9" id="KW-0472">Membrane</keyword>
<proteinExistence type="inferred from homology"/>
<dbReference type="GO" id="GO:0000139">
    <property type="term" value="C:Golgi membrane"/>
    <property type="evidence" value="ECO:0007669"/>
    <property type="project" value="UniProtKB-SubCell"/>
</dbReference>
<keyword evidence="7" id="KW-1133">Transmembrane helix</keyword>
<reference evidence="11" key="1">
    <citation type="submission" date="2020-05" db="UniProtKB">
        <authorList>
            <consortium name="EnsemblMetazoa"/>
        </authorList>
    </citation>
    <scope>IDENTIFICATION</scope>
    <source>
        <strain evidence="11">BB02</strain>
    </source>
</reference>
<evidence type="ECO:0000256" key="7">
    <source>
        <dbReference type="ARBA" id="ARBA00022989"/>
    </source>
</evidence>
<dbReference type="PANTHER" id="PTHR11214">
    <property type="entry name" value="BETA-1,3-N-ACETYLGLUCOSAMINYLTRANSFERASE"/>
    <property type="match status" value="1"/>
</dbReference>
<accession>A0A2C9KG33</accession>
<evidence type="ECO:0000256" key="8">
    <source>
        <dbReference type="ARBA" id="ARBA00023034"/>
    </source>
</evidence>
<evidence type="ECO:0000256" key="6">
    <source>
        <dbReference type="ARBA" id="ARBA00022968"/>
    </source>
</evidence>
<dbReference type="AlphaFoldDB" id="A0A2C9KG33"/>
<evidence type="ECO:0000256" key="1">
    <source>
        <dbReference type="ARBA" id="ARBA00004323"/>
    </source>
</evidence>
<keyword evidence="5" id="KW-0812">Transmembrane</keyword>
<protein>
    <recommendedName>
        <fullName evidence="10">Hexosyltransferase</fullName>
        <ecNumber evidence="10">2.4.1.-</ecNumber>
    </recommendedName>
</protein>
<dbReference type="Gene3D" id="3.90.550.50">
    <property type="match status" value="1"/>
</dbReference>
<dbReference type="KEGG" id="bgt:106072312"/>
<sequence length="344" mass="38685">MPKYIAVSRRNKLLAGLTLLLVCVVWYVYPGSDPDSGLQILQIQSRSPSRRDLAVILNHFIKDSGKNFGFLGDNVDKLFPVFEQLDNDTLVVKQTIVSFLAQPIINDHAFTYLHNPHRACASGDLDILFVIPSSPDNFEKRSILRTGNYGEYVQNVENKAKLLFFIGKPSTMEIQNKIDTESNTYNDIVQESFDDIYKNIRYKAVSMLKWASTFCQQTSYVIRNDDDIQVDLSAVVKAVKQSHSKYANFVLGRVRLNDVPCRNASAKPYLSKEDYPDAHLPPFALGGLLGYPILTVELLYQAALRVKPIWLDDVFITGMCAPKVGAKLLSDPAMLFTHNGKIAE</sequence>
<evidence type="ECO:0000313" key="11">
    <source>
        <dbReference type="EnsemblMetazoa" id="BGLB019085-PA"/>
    </source>
</evidence>
<dbReference type="PANTHER" id="PTHR11214:SF364">
    <property type="entry name" value="HEXOSYLTRANSFERASE"/>
    <property type="match status" value="1"/>
</dbReference>
<dbReference type="OrthoDB" id="6146401at2759"/>
<evidence type="ECO:0000313" key="12">
    <source>
        <dbReference type="Proteomes" id="UP000076420"/>
    </source>
</evidence>
<organism evidence="11 12">
    <name type="scientific">Biomphalaria glabrata</name>
    <name type="common">Bloodfluke planorb</name>
    <name type="synonym">Freshwater snail</name>
    <dbReference type="NCBI Taxonomy" id="6526"/>
    <lineage>
        <taxon>Eukaryota</taxon>
        <taxon>Metazoa</taxon>
        <taxon>Spiralia</taxon>
        <taxon>Lophotrochozoa</taxon>
        <taxon>Mollusca</taxon>
        <taxon>Gastropoda</taxon>
        <taxon>Heterobranchia</taxon>
        <taxon>Euthyneura</taxon>
        <taxon>Panpulmonata</taxon>
        <taxon>Hygrophila</taxon>
        <taxon>Lymnaeoidea</taxon>
        <taxon>Planorbidae</taxon>
        <taxon>Biomphalaria</taxon>
    </lineage>
</organism>
<dbReference type="EC" id="2.4.1.-" evidence="10"/>
<dbReference type="GO" id="GO:0016758">
    <property type="term" value="F:hexosyltransferase activity"/>
    <property type="evidence" value="ECO:0007669"/>
    <property type="project" value="InterPro"/>
</dbReference>
<dbReference type="VEuPathDB" id="VectorBase:BGLB019085"/>
<keyword evidence="8 10" id="KW-0333">Golgi apparatus</keyword>
<name>A0A2C9KG33_BIOGL</name>
<comment type="similarity">
    <text evidence="2 10">Belongs to the glycosyltransferase 31 family.</text>
</comment>
<dbReference type="Proteomes" id="UP000076420">
    <property type="component" value="Unassembled WGS sequence"/>
</dbReference>
<dbReference type="GO" id="GO:0006493">
    <property type="term" value="P:protein O-linked glycosylation"/>
    <property type="evidence" value="ECO:0007669"/>
    <property type="project" value="TreeGrafter"/>
</dbReference>
<evidence type="ECO:0000256" key="10">
    <source>
        <dbReference type="RuleBase" id="RU363063"/>
    </source>
</evidence>
<comment type="subcellular location">
    <subcellularLocation>
        <location evidence="1 10">Golgi apparatus membrane</location>
        <topology evidence="1 10">Single-pass type II membrane protein</topology>
    </subcellularLocation>
</comment>
<evidence type="ECO:0000256" key="3">
    <source>
        <dbReference type="ARBA" id="ARBA00022676"/>
    </source>
</evidence>
<dbReference type="InterPro" id="IPR002659">
    <property type="entry name" value="Glyco_trans_31"/>
</dbReference>
<evidence type="ECO:0000256" key="2">
    <source>
        <dbReference type="ARBA" id="ARBA00008661"/>
    </source>
</evidence>
<evidence type="ECO:0000256" key="4">
    <source>
        <dbReference type="ARBA" id="ARBA00022679"/>
    </source>
</evidence>
<keyword evidence="6" id="KW-0735">Signal-anchor</keyword>